<dbReference type="EMBL" id="BARS01027632">
    <property type="protein sequence ID" value="GAG00072.1"/>
    <property type="molecule type" value="Genomic_DNA"/>
</dbReference>
<comment type="caution">
    <text evidence="2">The sequence shown here is derived from an EMBL/GenBank/DDBJ whole genome shotgun (WGS) entry which is preliminary data.</text>
</comment>
<name>X0ULC4_9ZZZZ</name>
<feature type="non-terminal residue" evidence="2">
    <location>
        <position position="59"/>
    </location>
</feature>
<evidence type="ECO:0000313" key="2">
    <source>
        <dbReference type="EMBL" id="GAG00072.1"/>
    </source>
</evidence>
<feature type="coiled-coil region" evidence="1">
    <location>
        <begin position="4"/>
        <end position="38"/>
    </location>
</feature>
<gene>
    <name evidence="2" type="ORF">S01H1_43375</name>
</gene>
<accession>X0ULC4</accession>
<dbReference type="AlphaFoldDB" id="X0ULC4"/>
<organism evidence="2">
    <name type="scientific">marine sediment metagenome</name>
    <dbReference type="NCBI Taxonomy" id="412755"/>
    <lineage>
        <taxon>unclassified sequences</taxon>
        <taxon>metagenomes</taxon>
        <taxon>ecological metagenomes</taxon>
    </lineage>
</organism>
<keyword evidence="1" id="KW-0175">Coiled coil</keyword>
<evidence type="ECO:0000256" key="1">
    <source>
        <dbReference type="SAM" id="Coils"/>
    </source>
</evidence>
<reference evidence="2" key="1">
    <citation type="journal article" date="2014" name="Front. Microbiol.">
        <title>High frequency of phylogenetically diverse reductive dehalogenase-homologous genes in deep subseafloor sedimentary metagenomes.</title>
        <authorList>
            <person name="Kawai M."/>
            <person name="Futagami T."/>
            <person name="Toyoda A."/>
            <person name="Takaki Y."/>
            <person name="Nishi S."/>
            <person name="Hori S."/>
            <person name="Arai W."/>
            <person name="Tsubouchi T."/>
            <person name="Morono Y."/>
            <person name="Uchiyama I."/>
            <person name="Ito T."/>
            <person name="Fujiyama A."/>
            <person name="Inagaki F."/>
            <person name="Takami H."/>
        </authorList>
    </citation>
    <scope>NUCLEOTIDE SEQUENCE</scope>
    <source>
        <strain evidence="2">Expedition CK06-06</strain>
    </source>
</reference>
<proteinExistence type="predicted"/>
<protein>
    <submittedName>
        <fullName evidence="2">Uncharacterized protein</fullName>
    </submittedName>
</protein>
<sequence length="59" mass="6932">MAEKEEHLKDVKRLTLTIKTLSKENKQLKESINNMRDVLRFCARTGVGTYYQQQSAKEM</sequence>